<feature type="compositionally biased region" description="Low complexity" evidence="1">
    <location>
        <begin position="115"/>
        <end position="124"/>
    </location>
</feature>
<feature type="compositionally biased region" description="Pro residues" evidence="1">
    <location>
        <begin position="16"/>
        <end position="27"/>
    </location>
</feature>
<accession>A0A7J0DTS5</accession>
<evidence type="ECO:0000313" key="2">
    <source>
        <dbReference type="EMBL" id="GFS42380.1"/>
    </source>
</evidence>
<reference evidence="3" key="1">
    <citation type="submission" date="2019-07" db="EMBL/GenBank/DDBJ databases">
        <title>De Novo Assembly of kiwifruit Actinidia rufa.</title>
        <authorList>
            <person name="Sugita-Konishi S."/>
            <person name="Sato K."/>
            <person name="Mori E."/>
            <person name="Abe Y."/>
            <person name="Kisaki G."/>
            <person name="Hamano K."/>
            <person name="Suezawa K."/>
            <person name="Otani M."/>
            <person name="Fukuda T."/>
            <person name="Manabe T."/>
            <person name="Gomi K."/>
            <person name="Tabuchi M."/>
            <person name="Akimitsu K."/>
            <person name="Kataoka I."/>
        </authorList>
    </citation>
    <scope>NUCLEOTIDE SEQUENCE [LARGE SCALE GENOMIC DNA]</scope>
    <source>
        <strain evidence="3">cv. Fuchu</strain>
    </source>
</reference>
<comment type="caution">
    <text evidence="2">The sequence shown here is derived from an EMBL/GenBank/DDBJ whole genome shotgun (WGS) entry which is preliminary data.</text>
</comment>
<feature type="compositionally biased region" description="Basic and acidic residues" evidence="1">
    <location>
        <begin position="1"/>
        <end position="11"/>
    </location>
</feature>
<feature type="compositionally biased region" description="Low complexity" evidence="1">
    <location>
        <begin position="33"/>
        <end position="42"/>
    </location>
</feature>
<dbReference type="EMBL" id="BJWL01000398">
    <property type="protein sequence ID" value="GFS42380.1"/>
    <property type="molecule type" value="Genomic_DNA"/>
</dbReference>
<dbReference type="AlphaFoldDB" id="A0A7J0DTS5"/>
<sequence length="244" mass="27499">MKTLTHLDTDIHSFNFPPPQTINPTPKPHTHTHPTNFPVAATPQPPPSTPPDHNHHHRHHTTIINSPPERDKEHIITSNPTIFPTRLHPPRTNLSRASRLAVQHSRSRPAELTRASTRSPTAMAPSPPTTSSPKPCRSGAPDQSAMSPSLEATTTRDFFSMMLLIPLLSQYTTFCDNKILFFLPEKLMALQAEFRDFTLHYCIRIWVYSLKAESWTISSSSNFPNKQHVSLVDRFGVFANNALH</sequence>
<organism evidence="2 3">
    <name type="scientific">Actinidia rufa</name>
    <dbReference type="NCBI Taxonomy" id="165716"/>
    <lineage>
        <taxon>Eukaryota</taxon>
        <taxon>Viridiplantae</taxon>
        <taxon>Streptophyta</taxon>
        <taxon>Embryophyta</taxon>
        <taxon>Tracheophyta</taxon>
        <taxon>Spermatophyta</taxon>
        <taxon>Magnoliopsida</taxon>
        <taxon>eudicotyledons</taxon>
        <taxon>Gunneridae</taxon>
        <taxon>Pentapetalae</taxon>
        <taxon>asterids</taxon>
        <taxon>Ericales</taxon>
        <taxon>Actinidiaceae</taxon>
        <taxon>Actinidia</taxon>
    </lineage>
</organism>
<feature type="region of interest" description="Disordered" evidence="1">
    <location>
        <begin position="96"/>
        <end position="149"/>
    </location>
</feature>
<proteinExistence type="predicted"/>
<gene>
    <name evidence="2" type="ORF">Acr_00g0079510</name>
</gene>
<evidence type="ECO:0000313" key="3">
    <source>
        <dbReference type="Proteomes" id="UP000585474"/>
    </source>
</evidence>
<keyword evidence="3" id="KW-1185">Reference proteome</keyword>
<evidence type="ECO:0000256" key="1">
    <source>
        <dbReference type="SAM" id="MobiDB-lite"/>
    </source>
</evidence>
<dbReference type="Proteomes" id="UP000585474">
    <property type="component" value="Unassembled WGS sequence"/>
</dbReference>
<feature type="region of interest" description="Disordered" evidence="1">
    <location>
        <begin position="1"/>
        <end position="74"/>
    </location>
</feature>
<name>A0A7J0DTS5_9ERIC</name>
<protein>
    <submittedName>
        <fullName evidence="2">Uncharacterized protein</fullName>
    </submittedName>
</protein>